<keyword evidence="7" id="KW-0239">DNA-directed DNA polymerase</keyword>
<dbReference type="PATRIC" id="fig|1618444.3.peg.209"/>
<dbReference type="InterPro" id="IPR004805">
    <property type="entry name" value="DnaE2/DnaE/PolC"/>
</dbReference>
<dbReference type="Gene3D" id="1.10.10.1600">
    <property type="entry name" value="Bacterial DNA polymerase III alpha subunit, thumb domain"/>
    <property type="match status" value="1"/>
</dbReference>
<evidence type="ECO:0000313" key="10">
    <source>
        <dbReference type="EMBL" id="KKT47410.1"/>
    </source>
</evidence>
<evidence type="ECO:0000256" key="1">
    <source>
        <dbReference type="ARBA" id="ARBA00004496"/>
    </source>
</evidence>
<evidence type="ECO:0000256" key="8">
    <source>
        <dbReference type="ARBA" id="ARBA00049244"/>
    </source>
</evidence>
<dbReference type="NCBIfam" id="NF005298">
    <property type="entry name" value="PRK06826.1"/>
    <property type="match status" value="1"/>
</dbReference>
<dbReference type="CDD" id="cd04485">
    <property type="entry name" value="DnaE_OBF"/>
    <property type="match status" value="1"/>
</dbReference>
<dbReference type="InterPro" id="IPR041931">
    <property type="entry name" value="DNA_pol3_alpha_thumb_dom"/>
</dbReference>
<dbReference type="Pfam" id="PF17657">
    <property type="entry name" value="DNA_pol3_finger"/>
    <property type="match status" value="1"/>
</dbReference>
<dbReference type="InterPro" id="IPR011708">
    <property type="entry name" value="DNA_pol3_alpha_NTPase_dom"/>
</dbReference>
<keyword evidence="5" id="KW-0548">Nucleotidyltransferase</keyword>
<dbReference type="Gene3D" id="1.10.150.870">
    <property type="match status" value="1"/>
</dbReference>
<comment type="catalytic activity">
    <reaction evidence="8">
        <text>DNA(n) + a 2'-deoxyribonucleoside 5'-triphosphate = DNA(n+1) + diphosphate</text>
        <dbReference type="Rhea" id="RHEA:22508"/>
        <dbReference type="Rhea" id="RHEA-COMP:17339"/>
        <dbReference type="Rhea" id="RHEA-COMP:17340"/>
        <dbReference type="ChEBI" id="CHEBI:33019"/>
        <dbReference type="ChEBI" id="CHEBI:61560"/>
        <dbReference type="ChEBI" id="CHEBI:173112"/>
        <dbReference type="EC" id="2.7.7.7"/>
    </reaction>
</comment>
<feature type="domain" description="Polymerase/histidinol phosphatase N-terminal" evidence="9">
    <location>
        <begin position="5"/>
        <end position="72"/>
    </location>
</feature>
<dbReference type="Pfam" id="PF07733">
    <property type="entry name" value="DNA_pol3_alpha"/>
    <property type="match status" value="1"/>
</dbReference>
<dbReference type="PANTHER" id="PTHR32294:SF0">
    <property type="entry name" value="DNA POLYMERASE III SUBUNIT ALPHA"/>
    <property type="match status" value="1"/>
</dbReference>
<proteinExistence type="predicted"/>
<dbReference type="InterPro" id="IPR040982">
    <property type="entry name" value="DNA_pol3_finger"/>
</dbReference>
<evidence type="ECO:0000313" key="11">
    <source>
        <dbReference type="Proteomes" id="UP000034063"/>
    </source>
</evidence>
<dbReference type="EC" id="2.7.7.7" evidence="2"/>
<comment type="caution">
    <text evidence="10">The sequence shown here is derived from an EMBL/GenBank/DDBJ whole genome shotgun (WGS) entry which is preliminary data.</text>
</comment>
<dbReference type="NCBIfam" id="TIGR00594">
    <property type="entry name" value="polc"/>
    <property type="match status" value="1"/>
</dbReference>
<dbReference type="InterPro" id="IPR004365">
    <property type="entry name" value="NA-bd_OB_tRNA"/>
</dbReference>
<accession>A0A0G1HKF6</accession>
<keyword evidence="6" id="KW-0235">DNA replication</keyword>
<dbReference type="EMBL" id="LCIB01000008">
    <property type="protein sequence ID" value="KKT47410.1"/>
    <property type="molecule type" value="Genomic_DNA"/>
</dbReference>
<dbReference type="GO" id="GO:0005737">
    <property type="term" value="C:cytoplasm"/>
    <property type="evidence" value="ECO:0007669"/>
    <property type="project" value="UniProtKB-SubCell"/>
</dbReference>
<dbReference type="InterPro" id="IPR004013">
    <property type="entry name" value="PHP_dom"/>
</dbReference>
<sequence>MADFVHLHTHSEYSLLDGLGKLDPLIAYAQSLGMDSLAVTDHGAMYGSFKFYLKALAAGIKPIIGVETYVARRSRLDKEGKMDTDPYHLVLLAENEIGYKNLMKLVTVAHLEGFYYKPRIDWETLKKYHEGLICLSACLAGQLSQNMLRNEDKKAEEVARDYSELFGNDHYYIELQRHPAVPEFDQVNEKLVKLAKKLGIPIVATNDIHYIRKEDAEAHEILLCVQTQHTMLEKNRPLSMIDSPDFYMRSPSEMKELFQKWPDAIENTVRIAKMCNMSLSVGQWQLPKFPVPKGLSSESYIEQLVMERIHKRYLKITEEIKNRITYELDIINTRGYAPYFLIVQDFVNWAKDNGITVGPGRGSAAGSVVSYALGITGLDPFYFQLPFERFLNPERPSPPDIDLDFADDKRDEVIAYVTNKYGSDKVAQIITFGTMEARGAVRDAGRALGMPYSKPDRISKMIPMGFQGSHMTIEKALEQSTELGLAYRSEPETKRLLDVAQKLEGVARHASVHAAGVVIADKPLVEYTPLQKESKGDRIITQYDMYTVGESGVGLLKMDFLGLRNLTILNQALRIIQETHKITLDLSHIPFDDKKTFTMLSQAETTGIFQLESAGMRRYIKDLRPTSIFDLMAMVALFRPGPMQVIPEFIRRKHDSTLVTYPDPRLKPVLRQSYGLITYQDDVLLTSIALAGYSWGEADKLRKAVGKKIPTEMKKQREKFIQGCIKNGLSKAKGEEIFNLIEPFAGYGFNKAHAASYAMIAYQTAYLKAHYPVEFMTAVLTAETRSNTGPTRDEKISGIVSECRRIHVELLAPDVNTSYVEFTIENGTIRFGLSAIKNVGSAAIEAILEGRRAGPFLSFSDFLSRVDLSKVNKKTIESLIKTGALDDFGNRASLLLTLRDTLDLIHKKKKAASDGQVGLFENQDTQSPKDIPITHIPELARSEMLSYEKELLGFYLTEHPLMQYKDMLEKLSCLPIRSVSDENIQERCMVAGIITHIKKIMTKANNSEMAFIKLEDLTGTIELVVFPKIFAQNTAVLHTDAVIQVWGRIDKKDDRLTLLAEEIHDVQ</sequence>
<dbReference type="InterPro" id="IPR003141">
    <property type="entry name" value="Pol/His_phosphatase_N"/>
</dbReference>
<dbReference type="Pfam" id="PF14579">
    <property type="entry name" value="HHH_6"/>
    <property type="match status" value="1"/>
</dbReference>
<dbReference type="CDD" id="cd12113">
    <property type="entry name" value="PHP_PolIIIA_DnaE3"/>
    <property type="match status" value="1"/>
</dbReference>
<dbReference type="GO" id="GO:0006260">
    <property type="term" value="P:DNA replication"/>
    <property type="evidence" value="ECO:0007669"/>
    <property type="project" value="UniProtKB-KW"/>
</dbReference>
<dbReference type="InterPro" id="IPR029460">
    <property type="entry name" value="DNAPol_HHH"/>
</dbReference>
<dbReference type="GO" id="GO:0008408">
    <property type="term" value="F:3'-5' exonuclease activity"/>
    <property type="evidence" value="ECO:0007669"/>
    <property type="project" value="InterPro"/>
</dbReference>
<evidence type="ECO:0000256" key="6">
    <source>
        <dbReference type="ARBA" id="ARBA00022705"/>
    </source>
</evidence>
<dbReference type="GO" id="GO:0003676">
    <property type="term" value="F:nucleic acid binding"/>
    <property type="evidence" value="ECO:0007669"/>
    <property type="project" value="InterPro"/>
</dbReference>
<reference evidence="10 11" key="1">
    <citation type="journal article" date="2015" name="Nature">
        <title>rRNA introns, odd ribosomes, and small enigmatic genomes across a large radiation of phyla.</title>
        <authorList>
            <person name="Brown C.T."/>
            <person name="Hug L.A."/>
            <person name="Thomas B.C."/>
            <person name="Sharon I."/>
            <person name="Castelle C.J."/>
            <person name="Singh A."/>
            <person name="Wilkins M.J."/>
            <person name="Williams K.H."/>
            <person name="Banfield J.F."/>
        </authorList>
    </citation>
    <scope>NUCLEOTIDE SEQUENCE [LARGE SCALE GENOMIC DNA]</scope>
</reference>
<dbReference type="Proteomes" id="UP000034063">
    <property type="component" value="Unassembled WGS sequence"/>
</dbReference>
<dbReference type="InterPro" id="IPR016195">
    <property type="entry name" value="Pol/histidinol_Pase-like"/>
</dbReference>
<evidence type="ECO:0000259" key="9">
    <source>
        <dbReference type="SMART" id="SM00481"/>
    </source>
</evidence>
<dbReference type="GO" id="GO:0003887">
    <property type="term" value="F:DNA-directed DNA polymerase activity"/>
    <property type="evidence" value="ECO:0007669"/>
    <property type="project" value="UniProtKB-KW"/>
</dbReference>
<evidence type="ECO:0000256" key="4">
    <source>
        <dbReference type="ARBA" id="ARBA00022679"/>
    </source>
</evidence>
<dbReference type="AlphaFoldDB" id="A0A0G1HKF6"/>
<dbReference type="Pfam" id="PF02811">
    <property type="entry name" value="PHP"/>
    <property type="match status" value="1"/>
</dbReference>
<dbReference type="Gene3D" id="3.20.20.140">
    <property type="entry name" value="Metal-dependent hydrolases"/>
    <property type="match status" value="1"/>
</dbReference>
<dbReference type="Gene3D" id="2.40.50.140">
    <property type="entry name" value="Nucleic acid-binding proteins"/>
    <property type="match status" value="1"/>
</dbReference>
<gene>
    <name evidence="10" type="ORF">UW37_C0008G0010</name>
</gene>
<dbReference type="Pfam" id="PF01336">
    <property type="entry name" value="tRNA_anti-codon"/>
    <property type="match status" value="1"/>
</dbReference>
<evidence type="ECO:0000256" key="3">
    <source>
        <dbReference type="ARBA" id="ARBA00019114"/>
    </source>
</evidence>
<dbReference type="PANTHER" id="PTHR32294">
    <property type="entry name" value="DNA POLYMERASE III SUBUNIT ALPHA"/>
    <property type="match status" value="1"/>
</dbReference>
<comment type="subcellular location">
    <subcellularLocation>
        <location evidence="1">Cytoplasm</location>
    </subcellularLocation>
</comment>
<evidence type="ECO:0000256" key="5">
    <source>
        <dbReference type="ARBA" id="ARBA00022695"/>
    </source>
</evidence>
<evidence type="ECO:0000256" key="7">
    <source>
        <dbReference type="ARBA" id="ARBA00022932"/>
    </source>
</evidence>
<keyword evidence="4" id="KW-0808">Transferase</keyword>
<organism evidence="10 11">
    <name type="scientific">Candidatus Gottesmanbacteria bacterium GW2011_GWA2_44_17</name>
    <dbReference type="NCBI Taxonomy" id="1618444"/>
    <lineage>
        <taxon>Bacteria</taxon>
        <taxon>Candidatus Gottesmaniibacteriota</taxon>
    </lineage>
</organism>
<protein>
    <recommendedName>
        <fullName evidence="3">DNA polymerase III subunit alpha</fullName>
        <ecNumber evidence="2">2.7.7.7</ecNumber>
    </recommendedName>
</protein>
<dbReference type="NCBIfam" id="NF004226">
    <property type="entry name" value="PRK05673.1"/>
    <property type="match status" value="1"/>
</dbReference>
<dbReference type="SUPFAM" id="SSF160975">
    <property type="entry name" value="AF1531-like"/>
    <property type="match status" value="1"/>
</dbReference>
<name>A0A0G1HKF6_9BACT</name>
<dbReference type="InterPro" id="IPR012340">
    <property type="entry name" value="NA-bd_OB-fold"/>
</dbReference>
<evidence type="ECO:0000256" key="2">
    <source>
        <dbReference type="ARBA" id="ARBA00012417"/>
    </source>
</evidence>
<dbReference type="SMART" id="SM00481">
    <property type="entry name" value="POLIIIAc"/>
    <property type="match status" value="1"/>
</dbReference>
<dbReference type="SUPFAM" id="SSF89550">
    <property type="entry name" value="PHP domain-like"/>
    <property type="match status" value="1"/>
</dbReference>